<dbReference type="EMBL" id="JACONZ010000002">
    <property type="protein sequence ID" value="MBC5581157.1"/>
    <property type="molecule type" value="Genomic_DNA"/>
</dbReference>
<evidence type="ECO:0000313" key="2">
    <source>
        <dbReference type="Proteomes" id="UP000659630"/>
    </source>
</evidence>
<comment type="caution">
    <text evidence="1">The sequence shown here is derived from an EMBL/GenBank/DDBJ whole genome shotgun (WGS) entry which is preliminary data.</text>
</comment>
<reference evidence="1" key="1">
    <citation type="submission" date="2020-08" db="EMBL/GenBank/DDBJ databases">
        <title>Genome public.</title>
        <authorList>
            <person name="Liu C."/>
            <person name="Sun Q."/>
        </authorList>
    </citation>
    <scope>NUCLEOTIDE SEQUENCE</scope>
    <source>
        <strain evidence="1">BX8</strain>
    </source>
</reference>
<organism evidence="1 2">
    <name type="scientific">Anaerofilum hominis</name>
    <dbReference type="NCBI Taxonomy" id="2763016"/>
    <lineage>
        <taxon>Bacteria</taxon>
        <taxon>Bacillati</taxon>
        <taxon>Bacillota</taxon>
        <taxon>Clostridia</taxon>
        <taxon>Eubacteriales</taxon>
        <taxon>Oscillospiraceae</taxon>
        <taxon>Anaerofilum</taxon>
    </lineage>
</organism>
<sequence>MNRKSSRSALFLMELILAILFFAAASAVCVQLFVKAHLMSQDTVDLNRAVAGAETAAAVLRAEDGDLNAALPLLEGAAAEDSGLVIYYDADWKPAAKEGAVYVMRLSPAADEVTAVTVERLEDGGELFSLPVRCHVPLTAD</sequence>
<gene>
    <name evidence="1" type="ORF">H8S23_06525</name>
</gene>
<accession>A0A923I911</accession>
<evidence type="ECO:0000313" key="1">
    <source>
        <dbReference type="EMBL" id="MBC5581157.1"/>
    </source>
</evidence>
<name>A0A923I911_9FIRM</name>
<dbReference type="Proteomes" id="UP000659630">
    <property type="component" value="Unassembled WGS sequence"/>
</dbReference>
<dbReference type="RefSeq" id="WP_186887522.1">
    <property type="nucleotide sequence ID" value="NZ_JACONZ010000002.1"/>
</dbReference>
<protein>
    <submittedName>
        <fullName evidence="1">Uncharacterized protein</fullName>
    </submittedName>
</protein>
<keyword evidence="2" id="KW-1185">Reference proteome</keyword>
<dbReference type="AlphaFoldDB" id="A0A923I911"/>
<proteinExistence type="predicted"/>